<dbReference type="InterPro" id="IPR001623">
    <property type="entry name" value="DnaJ_domain"/>
</dbReference>
<dbReference type="PANTHER" id="PTHR43096:SF48">
    <property type="entry name" value="CHAPERONE PROTEIN DNAJ"/>
    <property type="match status" value="1"/>
</dbReference>
<evidence type="ECO:0000256" key="2">
    <source>
        <dbReference type="ARBA" id="ARBA00022737"/>
    </source>
</evidence>
<gene>
    <name evidence="7" type="ORF">COY16_04915</name>
</gene>
<dbReference type="GO" id="GO:0042026">
    <property type="term" value="P:protein refolding"/>
    <property type="evidence" value="ECO:0007669"/>
    <property type="project" value="TreeGrafter"/>
</dbReference>
<accession>A0A2M7TWP4</accession>
<dbReference type="CDD" id="cd10747">
    <property type="entry name" value="DnaJ_C"/>
    <property type="match status" value="1"/>
</dbReference>
<evidence type="ECO:0000259" key="6">
    <source>
        <dbReference type="PROSITE" id="PS50076"/>
    </source>
</evidence>
<keyword evidence="5" id="KW-0143">Chaperone</keyword>
<dbReference type="SUPFAM" id="SSF46565">
    <property type="entry name" value="Chaperone J-domain"/>
    <property type="match status" value="1"/>
</dbReference>
<dbReference type="Proteomes" id="UP000228503">
    <property type="component" value="Unassembled WGS sequence"/>
</dbReference>
<dbReference type="CDD" id="cd06257">
    <property type="entry name" value="DnaJ"/>
    <property type="match status" value="1"/>
</dbReference>
<dbReference type="Gene3D" id="1.10.287.110">
    <property type="entry name" value="DnaJ domain"/>
    <property type="match status" value="1"/>
</dbReference>
<dbReference type="InterPro" id="IPR008971">
    <property type="entry name" value="HSP40/DnaJ_pept-bd"/>
</dbReference>
<evidence type="ECO:0000256" key="3">
    <source>
        <dbReference type="ARBA" id="ARBA00022771"/>
    </source>
</evidence>
<dbReference type="GO" id="GO:0005737">
    <property type="term" value="C:cytoplasm"/>
    <property type="evidence" value="ECO:0007669"/>
    <property type="project" value="TreeGrafter"/>
</dbReference>
<evidence type="ECO:0000313" key="8">
    <source>
        <dbReference type="Proteomes" id="UP000228503"/>
    </source>
</evidence>
<proteinExistence type="predicted"/>
<feature type="domain" description="J" evidence="6">
    <location>
        <begin position="2"/>
        <end position="66"/>
    </location>
</feature>
<keyword evidence="4" id="KW-0862">Zinc</keyword>
<dbReference type="PRINTS" id="PR00625">
    <property type="entry name" value="JDOMAIN"/>
</dbReference>
<name>A0A2M7TWP4_9BACT</name>
<dbReference type="PROSITE" id="PS50076">
    <property type="entry name" value="DNAJ_2"/>
    <property type="match status" value="1"/>
</dbReference>
<dbReference type="InterPro" id="IPR036869">
    <property type="entry name" value="J_dom_sf"/>
</dbReference>
<keyword evidence="3" id="KW-0863">Zinc-finger</keyword>
<dbReference type="Gene3D" id="2.60.260.20">
    <property type="entry name" value="Urease metallochaperone UreE, N-terminal domain"/>
    <property type="match status" value="2"/>
</dbReference>
<reference evidence="8" key="1">
    <citation type="submission" date="2017-09" db="EMBL/GenBank/DDBJ databases">
        <title>Depth-based differentiation of microbial function through sediment-hosted aquifers and enrichment of novel symbionts in the deep terrestrial subsurface.</title>
        <authorList>
            <person name="Probst A.J."/>
            <person name="Ladd B."/>
            <person name="Jarett J.K."/>
            <person name="Geller-Mcgrath D.E."/>
            <person name="Sieber C.M.K."/>
            <person name="Emerson J.B."/>
            <person name="Anantharaman K."/>
            <person name="Thomas B.C."/>
            <person name="Malmstrom R."/>
            <person name="Stieglmeier M."/>
            <person name="Klingl A."/>
            <person name="Woyke T."/>
            <person name="Ryan C.M."/>
            <person name="Banfield J.F."/>
        </authorList>
    </citation>
    <scope>NUCLEOTIDE SEQUENCE [LARGE SCALE GENOMIC DNA]</scope>
</reference>
<dbReference type="InterPro" id="IPR002939">
    <property type="entry name" value="DnaJ_C"/>
</dbReference>
<evidence type="ECO:0000256" key="4">
    <source>
        <dbReference type="ARBA" id="ARBA00022833"/>
    </source>
</evidence>
<dbReference type="EMBL" id="PFOB01000062">
    <property type="protein sequence ID" value="PIZ62239.1"/>
    <property type="molecule type" value="Genomic_DNA"/>
</dbReference>
<dbReference type="PROSITE" id="PS00636">
    <property type="entry name" value="DNAJ_1"/>
    <property type="match status" value="1"/>
</dbReference>
<organism evidence="7 8">
    <name type="scientific">Candidatus Roizmanbacteria bacterium CG_4_10_14_0_2_um_filter_39_13</name>
    <dbReference type="NCBI Taxonomy" id="1974825"/>
    <lineage>
        <taxon>Bacteria</taxon>
        <taxon>Candidatus Roizmaniibacteriota</taxon>
    </lineage>
</organism>
<dbReference type="SUPFAM" id="SSF49493">
    <property type="entry name" value="HSP40/DnaJ peptide-binding domain"/>
    <property type="match status" value="2"/>
</dbReference>
<dbReference type="AlphaFoldDB" id="A0A2M7TWP4"/>
<dbReference type="SMART" id="SM00271">
    <property type="entry name" value="DnaJ"/>
    <property type="match status" value="1"/>
</dbReference>
<keyword evidence="1" id="KW-0479">Metal-binding</keyword>
<evidence type="ECO:0000256" key="1">
    <source>
        <dbReference type="ARBA" id="ARBA00022723"/>
    </source>
</evidence>
<keyword evidence="2" id="KW-0677">Repeat</keyword>
<dbReference type="InterPro" id="IPR018253">
    <property type="entry name" value="DnaJ_domain_CS"/>
</dbReference>
<sequence length="285" mass="31647">MNYYEELGVPKTSTPAELKSAYRKLALKWHPDKNKSKEAEGKFKKINQAYEVLSDPKKKDTYDQVGHDVYTRSGGRASAGSSGAGFGGQGFGNYYTNMGGSQEVNFDFGGVDPFDIFEQFFGFRSPQDGGQRQRRSSYQMNLTFEEAVHGVTKKTVINGKETSIKAPAGVDSGTRIRYSNFDIVVQVQPSKEFRREGQDLYLKHELSIPQAILGGVVSIKTIDKPVKLKVKPGTQHGTMTRLRGSGVPHPNSNQRGDQYVIWTVKIPTSLSGKAKRLIEELKSEL</sequence>
<dbReference type="PANTHER" id="PTHR43096">
    <property type="entry name" value="DNAJ HOMOLOG 1, MITOCHONDRIAL-RELATED"/>
    <property type="match status" value="1"/>
</dbReference>
<dbReference type="FunFam" id="2.60.260.20:FF:000005">
    <property type="entry name" value="Chaperone protein dnaJ 1, mitochondrial"/>
    <property type="match status" value="1"/>
</dbReference>
<dbReference type="GO" id="GO:0008270">
    <property type="term" value="F:zinc ion binding"/>
    <property type="evidence" value="ECO:0007669"/>
    <property type="project" value="UniProtKB-KW"/>
</dbReference>
<protein>
    <recommendedName>
        <fullName evidence="6">J domain-containing protein</fullName>
    </recommendedName>
</protein>
<dbReference type="GO" id="GO:0051082">
    <property type="term" value="F:unfolded protein binding"/>
    <property type="evidence" value="ECO:0007669"/>
    <property type="project" value="InterPro"/>
</dbReference>
<dbReference type="Pfam" id="PF00226">
    <property type="entry name" value="DnaJ"/>
    <property type="match status" value="1"/>
</dbReference>
<evidence type="ECO:0000313" key="7">
    <source>
        <dbReference type="EMBL" id="PIZ62239.1"/>
    </source>
</evidence>
<evidence type="ECO:0000256" key="5">
    <source>
        <dbReference type="ARBA" id="ARBA00023186"/>
    </source>
</evidence>
<dbReference type="Pfam" id="PF01556">
    <property type="entry name" value="DnaJ_C"/>
    <property type="match status" value="1"/>
</dbReference>
<comment type="caution">
    <text evidence="7">The sequence shown here is derived from an EMBL/GenBank/DDBJ whole genome shotgun (WGS) entry which is preliminary data.</text>
</comment>